<dbReference type="AlphaFoldDB" id="A0A2W5SMA2"/>
<dbReference type="InterPro" id="IPR021333">
    <property type="entry name" value="DUF2946"/>
</dbReference>
<dbReference type="Pfam" id="PF11162">
    <property type="entry name" value="DUF2946"/>
    <property type="match status" value="1"/>
</dbReference>
<gene>
    <name evidence="1" type="ORF">DI533_09420</name>
</gene>
<reference evidence="1 2" key="1">
    <citation type="submission" date="2017-08" db="EMBL/GenBank/DDBJ databases">
        <title>Infants hospitalized years apart are colonized by the same room-sourced microbial strains.</title>
        <authorList>
            <person name="Brooks B."/>
            <person name="Olm M.R."/>
            <person name="Firek B.A."/>
            <person name="Baker R."/>
            <person name="Thomas B.C."/>
            <person name="Morowitz M.J."/>
            <person name="Banfield J.F."/>
        </authorList>
    </citation>
    <scope>NUCLEOTIDE SEQUENCE [LARGE SCALE GENOMIC DNA]</scope>
    <source>
        <strain evidence="1">S2_003_000_R2_11</strain>
    </source>
</reference>
<organism evidence="1 2">
    <name type="scientific">Cereibacter sphaeroides</name>
    <name type="common">Rhodobacter sphaeroides</name>
    <dbReference type="NCBI Taxonomy" id="1063"/>
    <lineage>
        <taxon>Bacteria</taxon>
        <taxon>Pseudomonadati</taxon>
        <taxon>Pseudomonadota</taxon>
        <taxon>Alphaproteobacteria</taxon>
        <taxon>Rhodobacterales</taxon>
        <taxon>Paracoccaceae</taxon>
        <taxon>Cereibacter</taxon>
    </lineage>
</organism>
<accession>A0A2W5SMA2</accession>
<protein>
    <submittedName>
        <fullName evidence="1">Uncharacterized protein</fullName>
    </submittedName>
</protein>
<name>A0A2W5SMA2_CERSP</name>
<evidence type="ECO:0000313" key="2">
    <source>
        <dbReference type="Proteomes" id="UP000248975"/>
    </source>
</evidence>
<dbReference type="Proteomes" id="UP000248975">
    <property type="component" value="Unassembled WGS sequence"/>
</dbReference>
<proteinExistence type="predicted"/>
<comment type="caution">
    <text evidence="1">The sequence shown here is derived from an EMBL/GenBank/DDBJ whole genome shotgun (WGS) entry which is preliminary data.</text>
</comment>
<dbReference type="EMBL" id="QFQS01000001">
    <property type="protein sequence ID" value="PZR00735.1"/>
    <property type="molecule type" value="Genomic_DNA"/>
</dbReference>
<sequence>MMRLRGPLSIIRCVALLAMLLPFMAVSALPQGFMPGRTESGLVTVVICTSDGPQEMLLDLGDPQPQPMAEKTCAWALAQAAATLAELPALPPLSNVSAGIPQAYTFTADHRSTT</sequence>
<evidence type="ECO:0000313" key="1">
    <source>
        <dbReference type="EMBL" id="PZR00735.1"/>
    </source>
</evidence>